<feature type="region of interest" description="Disordered" evidence="3">
    <location>
        <begin position="252"/>
        <end position="276"/>
    </location>
</feature>
<protein>
    <submittedName>
        <fullName evidence="5">Gag protease polyprotein-like protein</fullName>
    </submittedName>
</protein>
<evidence type="ECO:0000313" key="6">
    <source>
        <dbReference type="Proteomes" id="UP001604336"/>
    </source>
</evidence>
<sequence length="567" mass="63954">MTRGGKTRKLQAELPETHNAPDTEDVRKTRVDESVHRTHDKPRQRNAVENDLVVERIAVAVAVASALQMQHNSDKVYSIERAINLGANVFKGVVDPMVAEAWIVKIEKIFDVMGCPDDKRLHVATFLLEEGAHDWWQSIQARYADPSVITWVDFKRAFYDNYYHRSYKDAKQNEILKLVQGSMTVFEYQKKFVELLKYDHNLVVDEINRCRRFEDGLREEIRSPVTAVGWTEFGKLVEAALRVEKSISERQSQRDEMKFGGSSSQIGTETSGDKKLKKNRREFWPSVFNSGSFKSRSRGDQNSGLSHGSIQQSVKSRSHSQGFFQRSFGSRQGKGFSGARFSQCQSCGRFHLGINHDSIFSHKCCNRHCCRLHLASISTNVHEPVRKKMGYYAEAVHILHSKLMEVVFESLGLRTYYLQKDIEQGFQVMTVNCYPVCAEPNLALRLPPHTDYGTITIILQTHNGLEIMDSNKKWHCVPVIPGSLVVQLGDKMEVLSNGRYKTAVHQATLNPVKRNKRLQGRGGEGRGGEGWGGVGWGGIPSLIGLKPGRKISLVSLTEGYGCGLLGR</sequence>
<keyword evidence="6" id="KW-1185">Reference proteome</keyword>
<keyword evidence="1" id="KW-0479">Metal-binding</keyword>
<dbReference type="Pfam" id="PF03171">
    <property type="entry name" value="2OG-FeII_Oxy"/>
    <property type="match status" value="1"/>
</dbReference>
<feature type="compositionally biased region" description="Basic and acidic residues" evidence="3">
    <location>
        <begin position="15"/>
        <end position="46"/>
    </location>
</feature>
<dbReference type="SUPFAM" id="SSF51197">
    <property type="entry name" value="Clavaminate synthase-like"/>
    <property type="match status" value="1"/>
</dbReference>
<organism evidence="5 6">
    <name type="scientific">Abeliophyllum distichum</name>
    <dbReference type="NCBI Taxonomy" id="126358"/>
    <lineage>
        <taxon>Eukaryota</taxon>
        <taxon>Viridiplantae</taxon>
        <taxon>Streptophyta</taxon>
        <taxon>Embryophyta</taxon>
        <taxon>Tracheophyta</taxon>
        <taxon>Spermatophyta</taxon>
        <taxon>Magnoliopsida</taxon>
        <taxon>eudicotyledons</taxon>
        <taxon>Gunneridae</taxon>
        <taxon>Pentapetalae</taxon>
        <taxon>asterids</taxon>
        <taxon>lamiids</taxon>
        <taxon>Lamiales</taxon>
        <taxon>Oleaceae</taxon>
        <taxon>Forsythieae</taxon>
        <taxon>Abeliophyllum</taxon>
    </lineage>
</organism>
<dbReference type="PANTHER" id="PTHR47991">
    <property type="entry name" value="OXOGLUTARATE/IRON-DEPENDENT DIOXYGENASE"/>
    <property type="match status" value="1"/>
</dbReference>
<dbReference type="Proteomes" id="UP001604336">
    <property type="component" value="Unassembled WGS sequence"/>
</dbReference>
<feature type="region of interest" description="Disordered" evidence="3">
    <location>
        <begin position="1"/>
        <end position="46"/>
    </location>
</feature>
<dbReference type="InterPro" id="IPR005123">
    <property type="entry name" value="Oxoglu/Fe-dep_dioxygenase_dom"/>
</dbReference>
<dbReference type="GO" id="GO:0046872">
    <property type="term" value="F:metal ion binding"/>
    <property type="evidence" value="ECO:0007669"/>
    <property type="project" value="UniProtKB-KW"/>
</dbReference>
<keyword evidence="2" id="KW-0408">Iron</keyword>
<dbReference type="PROSITE" id="PS51471">
    <property type="entry name" value="FE2OG_OXY"/>
    <property type="match status" value="1"/>
</dbReference>
<accession>A0ABD1PAK5</accession>
<dbReference type="Pfam" id="PF03732">
    <property type="entry name" value="Retrotrans_gag"/>
    <property type="match status" value="1"/>
</dbReference>
<evidence type="ECO:0000256" key="2">
    <source>
        <dbReference type="ARBA" id="ARBA00023004"/>
    </source>
</evidence>
<gene>
    <name evidence="5" type="ORF">Adt_44329</name>
</gene>
<dbReference type="AlphaFoldDB" id="A0ABD1PAK5"/>
<reference evidence="6" key="1">
    <citation type="submission" date="2024-07" db="EMBL/GenBank/DDBJ databases">
        <title>Two chromosome-level genome assemblies of Korean endemic species Abeliophyllum distichum and Forsythia ovata (Oleaceae).</title>
        <authorList>
            <person name="Jang H."/>
        </authorList>
    </citation>
    <scope>NUCLEOTIDE SEQUENCE [LARGE SCALE GENOMIC DNA]</scope>
</reference>
<dbReference type="InterPro" id="IPR050295">
    <property type="entry name" value="Plant_2OG-oxidoreductases"/>
</dbReference>
<dbReference type="InterPro" id="IPR027443">
    <property type="entry name" value="IPNS-like_sf"/>
</dbReference>
<dbReference type="EMBL" id="JBFOLK010000014">
    <property type="protein sequence ID" value="KAL2460909.1"/>
    <property type="molecule type" value="Genomic_DNA"/>
</dbReference>
<feature type="compositionally biased region" description="Polar residues" evidence="3">
    <location>
        <begin position="261"/>
        <end position="270"/>
    </location>
</feature>
<proteinExistence type="predicted"/>
<dbReference type="InterPro" id="IPR044861">
    <property type="entry name" value="IPNS-like_FE2OG_OXY"/>
</dbReference>
<evidence type="ECO:0000259" key="4">
    <source>
        <dbReference type="PROSITE" id="PS51471"/>
    </source>
</evidence>
<feature type="region of interest" description="Disordered" evidence="3">
    <location>
        <begin position="289"/>
        <end position="316"/>
    </location>
</feature>
<name>A0ABD1PAK5_9LAMI</name>
<evidence type="ECO:0000256" key="1">
    <source>
        <dbReference type="ARBA" id="ARBA00022723"/>
    </source>
</evidence>
<dbReference type="InterPro" id="IPR005162">
    <property type="entry name" value="Retrotrans_gag_dom"/>
</dbReference>
<evidence type="ECO:0000256" key="3">
    <source>
        <dbReference type="SAM" id="MobiDB-lite"/>
    </source>
</evidence>
<dbReference type="Gene3D" id="2.60.120.330">
    <property type="entry name" value="B-lactam Antibiotic, Isopenicillin N Synthase, Chain"/>
    <property type="match status" value="1"/>
</dbReference>
<feature type="domain" description="Fe2OG dioxygenase" evidence="4">
    <location>
        <begin position="425"/>
        <end position="559"/>
    </location>
</feature>
<evidence type="ECO:0000313" key="5">
    <source>
        <dbReference type="EMBL" id="KAL2460909.1"/>
    </source>
</evidence>
<comment type="caution">
    <text evidence="5">The sequence shown here is derived from an EMBL/GenBank/DDBJ whole genome shotgun (WGS) entry which is preliminary data.</text>
</comment>